<dbReference type="PANTHER" id="PTHR43245">
    <property type="entry name" value="BIFUNCTIONAL POLYMYXIN RESISTANCE PROTEIN ARNA"/>
    <property type="match status" value="1"/>
</dbReference>
<dbReference type="EMBL" id="JAADJZ010000015">
    <property type="protein sequence ID" value="KAF2869594.1"/>
    <property type="molecule type" value="Genomic_DNA"/>
</dbReference>
<dbReference type="Gene3D" id="3.40.50.720">
    <property type="entry name" value="NAD(P)-binding Rossmann-like Domain"/>
    <property type="match status" value="1"/>
</dbReference>
<comment type="caution">
    <text evidence="4">The sequence shown here is derived from an EMBL/GenBank/DDBJ whole genome shotgun (WGS) entry which is preliminary data.</text>
</comment>
<feature type="domain" description="3-beta hydroxysteroid dehydrogenase/isomerase" evidence="3">
    <location>
        <begin position="11"/>
        <end position="269"/>
    </location>
</feature>
<keyword evidence="5" id="KW-1185">Reference proteome</keyword>
<dbReference type="InterPro" id="IPR036291">
    <property type="entry name" value="NAD(P)-bd_dom_sf"/>
</dbReference>
<sequence length="372" mass="41497">MSASTPFGVVLVVGGCGFLGHHLVEEVVKRDGQQTKIAVMDVNTERNRHPAATYYAADVTARDQIQKVLEEVKPRVIFHTVSPSPFEKDRNLLEKVNVTGTQHLIDCAKAVGTVKAFVYTCSSSIIHNQRDPMVDATEELPVLYYPEQSEYYSHTKALAEDIVLGANRSGGNMLTVSIRPATLNGPGDMIITKTLAEQALTGRAKYHFGDGKNLFDICYVKNCTDAQFLAAQALIDASTAEPLPQDKRVEGEAFLVSNDEHVPFWDLQRIAAEIAQCPVKPGEIQAIPRWFMMAGAFVGEWGYWISTQGKQQPPVTRYIVNITTMERTVCIDKIKTRLGYRPRFNTREGLQKGITWYLETHAKSRAPPQQRN</sequence>
<evidence type="ECO:0000256" key="2">
    <source>
        <dbReference type="ARBA" id="ARBA00023002"/>
    </source>
</evidence>
<organism evidence="4 5">
    <name type="scientific">Massariosphaeria phaeospora</name>
    <dbReference type="NCBI Taxonomy" id="100035"/>
    <lineage>
        <taxon>Eukaryota</taxon>
        <taxon>Fungi</taxon>
        <taxon>Dikarya</taxon>
        <taxon>Ascomycota</taxon>
        <taxon>Pezizomycotina</taxon>
        <taxon>Dothideomycetes</taxon>
        <taxon>Pleosporomycetidae</taxon>
        <taxon>Pleosporales</taxon>
        <taxon>Pleosporales incertae sedis</taxon>
        <taxon>Massariosphaeria</taxon>
    </lineage>
</organism>
<accession>A0A7C8I336</accession>
<evidence type="ECO:0000313" key="4">
    <source>
        <dbReference type="EMBL" id="KAF2869594.1"/>
    </source>
</evidence>
<dbReference type="AlphaFoldDB" id="A0A7C8I336"/>
<dbReference type="InterPro" id="IPR002225">
    <property type="entry name" value="3Beta_OHSteriod_DH/Estase"/>
</dbReference>
<evidence type="ECO:0000259" key="3">
    <source>
        <dbReference type="Pfam" id="PF01073"/>
    </source>
</evidence>
<dbReference type="SUPFAM" id="SSF51735">
    <property type="entry name" value="NAD(P)-binding Rossmann-fold domains"/>
    <property type="match status" value="1"/>
</dbReference>
<keyword evidence="2" id="KW-0560">Oxidoreductase</keyword>
<comment type="similarity">
    <text evidence="1">Belongs to the 3-beta-HSD family.</text>
</comment>
<proteinExistence type="inferred from homology"/>
<name>A0A7C8I336_9PLEO</name>
<reference evidence="4 5" key="1">
    <citation type="submission" date="2020-01" db="EMBL/GenBank/DDBJ databases">
        <authorList>
            <consortium name="DOE Joint Genome Institute"/>
            <person name="Haridas S."/>
            <person name="Albert R."/>
            <person name="Binder M."/>
            <person name="Bloem J."/>
            <person name="Labutti K."/>
            <person name="Salamov A."/>
            <person name="Andreopoulos B."/>
            <person name="Baker S.E."/>
            <person name="Barry K."/>
            <person name="Bills G."/>
            <person name="Bluhm B.H."/>
            <person name="Cannon C."/>
            <person name="Castanera R."/>
            <person name="Culley D.E."/>
            <person name="Daum C."/>
            <person name="Ezra D."/>
            <person name="Gonzalez J.B."/>
            <person name="Henrissat B."/>
            <person name="Kuo A."/>
            <person name="Liang C."/>
            <person name="Lipzen A."/>
            <person name="Lutzoni F."/>
            <person name="Magnuson J."/>
            <person name="Mondo S."/>
            <person name="Nolan M."/>
            <person name="Ohm R."/>
            <person name="Pangilinan J."/>
            <person name="Park H.-J.H."/>
            <person name="Ramirez L."/>
            <person name="Alfaro M."/>
            <person name="Sun H."/>
            <person name="Tritt A."/>
            <person name="Yoshinaga Y."/>
            <person name="Zwiers L.-H.L."/>
            <person name="Turgeon B.G."/>
            <person name="Goodwin S.B."/>
            <person name="Spatafora J.W."/>
            <person name="Crous P.W."/>
            <person name="Grigoriev I.V."/>
        </authorList>
    </citation>
    <scope>NUCLEOTIDE SEQUENCE [LARGE SCALE GENOMIC DNA]</scope>
    <source>
        <strain evidence="4 5">CBS 611.86</strain>
    </source>
</reference>
<dbReference type="PANTHER" id="PTHR43245:SF51">
    <property type="entry name" value="SHORT CHAIN DEHYDROGENASE_REDUCTASE FAMILY 42E, MEMBER 2"/>
    <property type="match status" value="1"/>
</dbReference>
<gene>
    <name evidence="4" type="ORF">BDV95DRAFT_575845</name>
</gene>
<protein>
    <submittedName>
        <fullName evidence="4">Hydroxysteroid dehydrogenase</fullName>
    </submittedName>
</protein>
<dbReference type="InterPro" id="IPR050177">
    <property type="entry name" value="Lipid_A_modif_metabolic_enz"/>
</dbReference>
<dbReference type="Proteomes" id="UP000481861">
    <property type="component" value="Unassembled WGS sequence"/>
</dbReference>
<dbReference type="GO" id="GO:0006694">
    <property type="term" value="P:steroid biosynthetic process"/>
    <property type="evidence" value="ECO:0007669"/>
    <property type="project" value="InterPro"/>
</dbReference>
<evidence type="ECO:0000256" key="1">
    <source>
        <dbReference type="ARBA" id="ARBA00009219"/>
    </source>
</evidence>
<dbReference type="OrthoDB" id="10058185at2759"/>
<dbReference type="Pfam" id="PF01073">
    <property type="entry name" value="3Beta_HSD"/>
    <property type="match status" value="1"/>
</dbReference>
<dbReference type="GO" id="GO:0016616">
    <property type="term" value="F:oxidoreductase activity, acting on the CH-OH group of donors, NAD or NADP as acceptor"/>
    <property type="evidence" value="ECO:0007669"/>
    <property type="project" value="InterPro"/>
</dbReference>
<evidence type="ECO:0000313" key="5">
    <source>
        <dbReference type="Proteomes" id="UP000481861"/>
    </source>
</evidence>